<dbReference type="KEGG" id="tet:TTHERM_000569529"/>
<evidence type="ECO:0000313" key="5">
    <source>
        <dbReference type="Proteomes" id="UP000009168"/>
    </source>
</evidence>
<keyword evidence="1" id="KW-0175">Coiled coil</keyword>
<dbReference type="AlphaFoldDB" id="W7X7E1"/>
<dbReference type="Pfam" id="PF01145">
    <property type="entry name" value="Band_7"/>
    <property type="match status" value="1"/>
</dbReference>
<accession>W7X7E1</accession>
<evidence type="ECO:0000256" key="2">
    <source>
        <dbReference type="SAM" id="Phobius"/>
    </source>
</evidence>
<dbReference type="RefSeq" id="XP_012655228.1">
    <property type="nucleotide sequence ID" value="XM_012799774.1"/>
</dbReference>
<reference evidence="5" key="1">
    <citation type="journal article" date="2006" name="PLoS Biol.">
        <title>Macronuclear genome sequence of the ciliate Tetrahymena thermophila, a model eukaryote.</title>
        <authorList>
            <person name="Eisen J.A."/>
            <person name="Coyne R.S."/>
            <person name="Wu M."/>
            <person name="Wu D."/>
            <person name="Thiagarajan M."/>
            <person name="Wortman J.R."/>
            <person name="Badger J.H."/>
            <person name="Ren Q."/>
            <person name="Amedeo P."/>
            <person name="Jones K.M."/>
            <person name="Tallon L.J."/>
            <person name="Delcher A.L."/>
            <person name="Salzberg S.L."/>
            <person name="Silva J.C."/>
            <person name="Haas B.J."/>
            <person name="Majoros W.H."/>
            <person name="Farzad M."/>
            <person name="Carlton J.M."/>
            <person name="Smith R.K. Jr."/>
            <person name="Garg J."/>
            <person name="Pearlman R.E."/>
            <person name="Karrer K.M."/>
            <person name="Sun L."/>
            <person name="Manning G."/>
            <person name="Elde N.C."/>
            <person name="Turkewitz A.P."/>
            <person name="Asai D.J."/>
            <person name="Wilkes D.E."/>
            <person name="Wang Y."/>
            <person name="Cai H."/>
            <person name="Collins K."/>
            <person name="Stewart B.A."/>
            <person name="Lee S.R."/>
            <person name="Wilamowska K."/>
            <person name="Weinberg Z."/>
            <person name="Ruzzo W.L."/>
            <person name="Wloga D."/>
            <person name="Gaertig J."/>
            <person name="Frankel J."/>
            <person name="Tsao C.-C."/>
            <person name="Gorovsky M.A."/>
            <person name="Keeling P.J."/>
            <person name="Waller R.F."/>
            <person name="Patron N.J."/>
            <person name="Cherry J.M."/>
            <person name="Stover N.A."/>
            <person name="Krieger C.J."/>
            <person name="del Toro C."/>
            <person name="Ryder H.F."/>
            <person name="Williamson S.C."/>
            <person name="Barbeau R.A."/>
            <person name="Hamilton E.P."/>
            <person name="Orias E."/>
        </authorList>
    </citation>
    <scope>NUCLEOTIDE SEQUENCE [LARGE SCALE GENOMIC DNA]</scope>
    <source>
        <strain evidence="5">SB210</strain>
    </source>
</reference>
<dbReference type="OrthoDB" id="190994at2759"/>
<protein>
    <submittedName>
        <fullName evidence="4">SPFH domain/band 7 family protein</fullName>
    </submittedName>
</protein>
<dbReference type="STRING" id="312017.W7X7E1"/>
<feature type="domain" description="Band 7" evidence="3">
    <location>
        <begin position="52"/>
        <end position="214"/>
    </location>
</feature>
<dbReference type="EMBL" id="GG662498">
    <property type="protein sequence ID" value="EWS72288.1"/>
    <property type="molecule type" value="Genomic_DNA"/>
</dbReference>
<name>W7X7E1_TETTS</name>
<sequence length="314" mass="36475">MHIPDQQRKQITQCCSIFAVVLFVIILFISWDTVEVVHYGLLCNSISKACSQKSVYGAGRHWVWPTYYFIYFPSNLLTIEFSDSANANPPLKTRTAEGLSLELFLSFEFQLIKEEIPQLYSMNNLEYERTFIRIARDTIVQIASTFEANEYWTKRNNVTQAMKNELTIELKKAHAKCVFFQLLRIDLPDSYEMSIVNTQIEMQNKRTKQFEQEATRILKEIEVLRSETEKEIKTLNAEAQSESYQILKNSEAKANQYVLEAEIDSFSDAANQNNLDLDDDELNDYIYYTSLIKKKNAKILVGMDNIQARIDSDN</sequence>
<evidence type="ECO:0000313" key="4">
    <source>
        <dbReference type="EMBL" id="EWS72288.1"/>
    </source>
</evidence>
<keyword evidence="5" id="KW-1185">Reference proteome</keyword>
<dbReference type="Proteomes" id="UP000009168">
    <property type="component" value="Unassembled WGS sequence"/>
</dbReference>
<organism evidence="4 5">
    <name type="scientific">Tetrahymena thermophila (strain SB210)</name>
    <dbReference type="NCBI Taxonomy" id="312017"/>
    <lineage>
        <taxon>Eukaryota</taxon>
        <taxon>Sar</taxon>
        <taxon>Alveolata</taxon>
        <taxon>Ciliophora</taxon>
        <taxon>Intramacronucleata</taxon>
        <taxon>Oligohymenophorea</taxon>
        <taxon>Hymenostomatida</taxon>
        <taxon>Tetrahymenina</taxon>
        <taxon>Tetrahymenidae</taxon>
        <taxon>Tetrahymena</taxon>
    </lineage>
</organism>
<keyword evidence="2" id="KW-0472">Membrane</keyword>
<feature type="transmembrane region" description="Helical" evidence="2">
    <location>
        <begin position="12"/>
        <end position="31"/>
    </location>
</feature>
<keyword evidence="2" id="KW-0812">Transmembrane</keyword>
<feature type="coiled-coil region" evidence="1">
    <location>
        <begin position="207"/>
        <end position="238"/>
    </location>
</feature>
<dbReference type="InterPro" id="IPR001107">
    <property type="entry name" value="Band_7"/>
</dbReference>
<gene>
    <name evidence="4" type="ORF">TTHERM_000569529</name>
</gene>
<evidence type="ECO:0000256" key="1">
    <source>
        <dbReference type="SAM" id="Coils"/>
    </source>
</evidence>
<dbReference type="GeneID" id="24439622"/>
<proteinExistence type="predicted"/>
<evidence type="ECO:0000259" key="3">
    <source>
        <dbReference type="Pfam" id="PF01145"/>
    </source>
</evidence>
<dbReference type="InParanoid" id="W7X7E1"/>
<keyword evidence="2" id="KW-1133">Transmembrane helix</keyword>